<comment type="caution">
    <text evidence="2">The sequence shown here is derived from an EMBL/GenBank/DDBJ whole genome shotgun (WGS) entry which is preliminary data.</text>
</comment>
<feature type="region of interest" description="Disordered" evidence="1">
    <location>
        <begin position="61"/>
        <end position="145"/>
    </location>
</feature>
<organism evidence="2 3">
    <name type="scientific">Coniophora puteana (strain RWD-64-598)</name>
    <name type="common">Brown rot fungus</name>
    <dbReference type="NCBI Taxonomy" id="741705"/>
    <lineage>
        <taxon>Eukaryota</taxon>
        <taxon>Fungi</taxon>
        <taxon>Dikarya</taxon>
        <taxon>Basidiomycota</taxon>
        <taxon>Agaricomycotina</taxon>
        <taxon>Agaricomycetes</taxon>
        <taxon>Agaricomycetidae</taxon>
        <taxon>Boletales</taxon>
        <taxon>Coniophorineae</taxon>
        <taxon>Coniophoraceae</taxon>
        <taxon>Coniophora</taxon>
    </lineage>
</organism>
<evidence type="ECO:0000313" key="3">
    <source>
        <dbReference type="Proteomes" id="UP000053558"/>
    </source>
</evidence>
<dbReference type="KEGG" id="cput:CONPUDRAFT_161483"/>
<sequence length="266" mass="28409">MTSPNQKIPLPEGWVQEFDSNHDHPYWIDTKAKPPRAIWVHPYEDEQFLVEHPEIRNKLSKYGSSDLEAPPPYENARRHSFDGGSPSVSRSSTVLSGVKTPSAEDHPEGRKRGMFSRLKDKALGTKEEREAHKRQQAEERARAEEEYRQARVQNLRARAAAMQQIHQGRPIGGSAYAGYPGMSGSLGGPSRYGPPGGTPWANDGYPQSAYTRRAGFGGGGMALPLLGGLAGGLLLGDVLDGGFGGGGFDGGFGGGGFGGGFGGGLF</sequence>
<gene>
    <name evidence="2" type="ORF">CONPUDRAFT_161483</name>
</gene>
<evidence type="ECO:0000313" key="2">
    <source>
        <dbReference type="EMBL" id="EIW86848.1"/>
    </source>
</evidence>
<dbReference type="EMBL" id="JH711573">
    <property type="protein sequence ID" value="EIW86848.1"/>
    <property type="molecule type" value="Genomic_DNA"/>
</dbReference>
<dbReference type="Proteomes" id="UP000053558">
    <property type="component" value="Unassembled WGS sequence"/>
</dbReference>
<reference evidence="3" key="1">
    <citation type="journal article" date="2012" name="Science">
        <title>The Paleozoic origin of enzymatic lignin decomposition reconstructed from 31 fungal genomes.</title>
        <authorList>
            <person name="Floudas D."/>
            <person name="Binder M."/>
            <person name="Riley R."/>
            <person name="Barry K."/>
            <person name="Blanchette R.A."/>
            <person name="Henrissat B."/>
            <person name="Martinez A.T."/>
            <person name="Otillar R."/>
            <person name="Spatafora J.W."/>
            <person name="Yadav J.S."/>
            <person name="Aerts A."/>
            <person name="Benoit I."/>
            <person name="Boyd A."/>
            <person name="Carlson A."/>
            <person name="Copeland A."/>
            <person name="Coutinho P.M."/>
            <person name="de Vries R.P."/>
            <person name="Ferreira P."/>
            <person name="Findley K."/>
            <person name="Foster B."/>
            <person name="Gaskell J."/>
            <person name="Glotzer D."/>
            <person name="Gorecki P."/>
            <person name="Heitman J."/>
            <person name="Hesse C."/>
            <person name="Hori C."/>
            <person name="Igarashi K."/>
            <person name="Jurgens J.A."/>
            <person name="Kallen N."/>
            <person name="Kersten P."/>
            <person name="Kohler A."/>
            <person name="Kuees U."/>
            <person name="Kumar T.K.A."/>
            <person name="Kuo A."/>
            <person name="LaButti K."/>
            <person name="Larrondo L.F."/>
            <person name="Lindquist E."/>
            <person name="Ling A."/>
            <person name="Lombard V."/>
            <person name="Lucas S."/>
            <person name="Lundell T."/>
            <person name="Martin R."/>
            <person name="McLaughlin D.J."/>
            <person name="Morgenstern I."/>
            <person name="Morin E."/>
            <person name="Murat C."/>
            <person name="Nagy L.G."/>
            <person name="Nolan M."/>
            <person name="Ohm R.A."/>
            <person name="Patyshakuliyeva A."/>
            <person name="Rokas A."/>
            <person name="Ruiz-Duenas F.J."/>
            <person name="Sabat G."/>
            <person name="Salamov A."/>
            <person name="Samejima M."/>
            <person name="Schmutz J."/>
            <person name="Slot J.C."/>
            <person name="St John F."/>
            <person name="Stenlid J."/>
            <person name="Sun H."/>
            <person name="Sun S."/>
            <person name="Syed K."/>
            <person name="Tsang A."/>
            <person name="Wiebenga A."/>
            <person name="Young D."/>
            <person name="Pisabarro A."/>
            <person name="Eastwood D.C."/>
            <person name="Martin F."/>
            <person name="Cullen D."/>
            <person name="Grigoriev I.V."/>
            <person name="Hibbett D.S."/>
        </authorList>
    </citation>
    <scope>NUCLEOTIDE SEQUENCE [LARGE SCALE GENOMIC DNA]</scope>
    <source>
        <strain evidence="3">RWD-64-598 SS2</strain>
    </source>
</reference>
<dbReference type="AlphaFoldDB" id="A0A5M3N6G0"/>
<feature type="compositionally biased region" description="Low complexity" evidence="1">
    <location>
        <begin position="82"/>
        <end position="98"/>
    </location>
</feature>
<proteinExistence type="predicted"/>
<name>A0A5M3N6G0_CONPW</name>
<evidence type="ECO:0000256" key="1">
    <source>
        <dbReference type="SAM" id="MobiDB-lite"/>
    </source>
</evidence>
<dbReference type="OrthoDB" id="2367685at2759"/>
<protein>
    <recommendedName>
        <fullName evidence="4">WW domain-containing protein</fullName>
    </recommendedName>
</protein>
<dbReference type="OMA" id="WVRTYDP"/>
<dbReference type="GeneID" id="19204535"/>
<dbReference type="RefSeq" id="XP_007763523.1">
    <property type="nucleotide sequence ID" value="XM_007765333.1"/>
</dbReference>
<feature type="compositionally biased region" description="Basic and acidic residues" evidence="1">
    <location>
        <begin position="102"/>
        <end position="145"/>
    </location>
</feature>
<evidence type="ECO:0008006" key="4">
    <source>
        <dbReference type="Google" id="ProtNLM"/>
    </source>
</evidence>
<accession>A0A5M3N6G0</accession>
<keyword evidence="3" id="KW-1185">Reference proteome</keyword>